<organism evidence="1 2">
    <name type="scientific">Oryza meyeriana var. granulata</name>
    <dbReference type="NCBI Taxonomy" id="110450"/>
    <lineage>
        <taxon>Eukaryota</taxon>
        <taxon>Viridiplantae</taxon>
        <taxon>Streptophyta</taxon>
        <taxon>Embryophyta</taxon>
        <taxon>Tracheophyta</taxon>
        <taxon>Spermatophyta</taxon>
        <taxon>Magnoliopsida</taxon>
        <taxon>Liliopsida</taxon>
        <taxon>Poales</taxon>
        <taxon>Poaceae</taxon>
        <taxon>BOP clade</taxon>
        <taxon>Oryzoideae</taxon>
        <taxon>Oryzeae</taxon>
        <taxon>Oryzinae</taxon>
        <taxon>Oryza</taxon>
        <taxon>Oryza meyeriana</taxon>
    </lineage>
</organism>
<protein>
    <submittedName>
        <fullName evidence="1">Uncharacterized protein</fullName>
    </submittedName>
</protein>
<accession>A0A6G1BYV0</accession>
<comment type="caution">
    <text evidence="1">The sequence shown here is derived from an EMBL/GenBank/DDBJ whole genome shotgun (WGS) entry which is preliminary data.</text>
</comment>
<sequence>MVATRGSSSAGALLLRGGGALPLLGIGNPRGLGGGAAQLLLGGGDLRGLNGGAALLLLGGDGCLAAPGGDVDSRHLAVRSNRAVLLCPVALR</sequence>
<dbReference type="AlphaFoldDB" id="A0A6G1BYV0"/>
<keyword evidence="2" id="KW-1185">Reference proteome</keyword>
<name>A0A6G1BYV0_9ORYZ</name>
<reference evidence="1 2" key="1">
    <citation type="submission" date="2019-11" db="EMBL/GenBank/DDBJ databases">
        <title>Whole genome sequence of Oryza granulata.</title>
        <authorList>
            <person name="Li W."/>
        </authorList>
    </citation>
    <scope>NUCLEOTIDE SEQUENCE [LARGE SCALE GENOMIC DNA]</scope>
    <source>
        <strain evidence="2">cv. Menghai</strain>
        <tissue evidence="1">Leaf</tissue>
    </source>
</reference>
<gene>
    <name evidence="1" type="ORF">E2562_020050</name>
</gene>
<dbReference type="Proteomes" id="UP000479710">
    <property type="component" value="Unassembled WGS sequence"/>
</dbReference>
<dbReference type="EMBL" id="SPHZ02000011">
    <property type="protein sequence ID" value="KAF0892931.1"/>
    <property type="molecule type" value="Genomic_DNA"/>
</dbReference>
<proteinExistence type="predicted"/>
<evidence type="ECO:0000313" key="1">
    <source>
        <dbReference type="EMBL" id="KAF0892931.1"/>
    </source>
</evidence>
<evidence type="ECO:0000313" key="2">
    <source>
        <dbReference type="Proteomes" id="UP000479710"/>
    </source>
</evidence>